<feature type="region of interest" description="Disordered" evidence="2">
    <location>
        <begin position="551"/>
        <end position="589"/>
    </location>
</feature>
<dbReference type="GO" id="GO:0006886">
    <property type="term" value="P:intracellular protein transport"/>
    <property type="evidence" value="ECO:0007669"/>
    <property type="project" value="TreeGrafter"/>
</dbReference>
<sequence length="589" mass="64794">MTSVTVLCPNARRVKLSVTPGKQLRQVLEEACLAQGYDADGYELQHGGKALDGSLPFRLTGLPNNATLELVPSTRVVLDAEVEIALQTADGRKIRKFPNSATLAELLQAFSEDFSADLTAADDGMAPAINYLNSQWKGLTQLASTTLKSIGITSGRALLRYSAVQLSDAERAEIEAALEAEASRRRKLEENFERQKAENEARLALEVKYQREFDERQKLAEEEAAAKLSAESATATETVAEVSTMTASGTSDGTSAASSTTTSAATSTGTTTSTLSEIERLEATLNVLNSSIATGRSDSLVDSLMTERGTLRTDVEMTDLTEAARRPFVPPVVNEFANFKFPDKKIVVPYDIQEDPKDKEIHFTAPESRNAVHFDRTIPEERRKEVEEVDDAVYETTVHDLKALQRGLNDQARSERAFVPRAFIDAQNRQRKLDAYKNTVIRFLLPENQAIQACFYSKEPVSRVFEFIESILAVAVPFELCFFLREKLTNSNSTNLIDAGLAPKSNLIVKMSLPSETAAFKDIPMVSLDEADLASTRWLAENGVFTPYVPSAPRESQTVQNKRAAETEIAAGGPSRRPEVSGLPKWLKR</sequence>
<reference evidence="5" key="1">
    <citation type="journal article" date="2013" name="Genetics">
        <title>The draft genome and transcriptome of Panagrellus redivivus are shaped by the harsh demands of a free-living lifestyle.</title>
        <authorList>
            <person name="Srinivasan J."/>
            <person name="Dillman A.R."/>
            <person name="Macchietto M.G."/>
            <person name="Heikkinen L."/>
            <person name="Lakso M."/>
            <person name="Fracchia K.M."/>
            <person name="Antoshechkin I."/>
            <person name="Mortazavi A."/>
            <person name="Wong G."/>
            <person name="Sternberg P.W."/>
        </authorList>
    </citation>
    <scope>NUCLEOTIDE SEQUENCE [LARGE SCALE GENOMIC DNA]</scope>
    <source>
        <strain evidence="5">MT8872</strain>
    </source>
</reference>
<keyword evidence="1" id="KW-0175">Coiled coil</keyword>
<feature type="compositionally biased region" description="Low complexity" evidence="2">
    <location>
        <begin position="227"/>
        <end position="274"/>
    </location>
</feature>
<feature type="coiled-coil region" evidence="1">
    <location>
        <begin position="171"/>
        <end position="198"/>
    </location>
</feature>
<organism evidence="5 6">
    <name type="scientific">Panagrellus redivivus</name>
    <name type="common">Microworm</name>
    <dbReference type="NCBI Taxonomy" id="6233"/>
    <lineage>
        <taxon>Eukaryota</taxon>
        <taxon>Metazoa</taxon>
        <taxon>Ecdysozoa</taxon>
        <taxon>Nematoda</taxon>
        <taxon>Chromadorea</taxon>
        <taxon>Rhabditida</taxon>
        <taxon>Tylenchina</taxon>
        <taxon>Panagrolaimomorpha</taxon>
        <taxon>Panagrolaimoidea</taxon>
        <taxon>Panagrolaimidae</taxon>
        <taxon>Panagrellus</taxon>
    </lineage>
</organism>
<dbReference type="CDD" id="cd16105">
    <property type="entry name" value="Ubl_ASPSCR1_like"/>
    <property type="match status" value="1"/>
</dbReference>
<evidence type="ECO:0000256" key="1">
    <source>
        <dbReference type="SAM" id="Coils"/>
    </source>
</evidence>
<dbReference type="WBParaSite" id="Pan_g18477.t1">
    <property type="protein sequence ID" value="Pan_g18477.t1"/>
    <property type="gene ID" value="Pan_g18477"/>
</dbReference>
<dbReference type="InterPro" id="IPR021569">
    <property type="entry name" value="TUG-UBL1"/>
</dbReference>
<feature type="domain" description="UBX" evidence="3">
    <location>
        <begin position="437"/>
        <end position="510"/>
    </location>
</feature>
<reference evidence="6" key="2">
    <citation type="submission" date="2020-10" db="UniProtKB">
        <authorList>
            <consortium name="WormBaseParasite"/>
        </authorList>
    </citation>
    <scope>IDENTIFICATION</scope>
</reference>
<dbReference type="GO" id="GO:0005634">
    <property type="term" value="C:nucleus"/>
    <property type="evidence" value="ECO:0007669"/>
    <property type="project" value="TreeGrafter"/>
</dbReference>
<dbReference type="GO" id="GO:0005737">
    <property type="term" value="C:cytoplasm"/>
    <property type="evidence" value="ECO:0007669"/>
    <property type="project" value="TreeGrafter"/>
</dbReference>
<keyword evidence="5" id="KW-1185">Reference proteome</keyword>
<feature type="domain" description="TUG ubiquitin-like" evidence="4">
    <location>
        <begin position="8"/>
        <end position="70"/>
    </location>
</feature>
<dbReference type="GO" id="GO:0042593">
    <property type="term" value="P:glucose homeostasis"/>
    <property type="evidence" value="ECO:0007669"/>
    <property type="project" value="TreeGrafter"/>
</dbReference>
<evidence type="ECO:0000259" key="3">
    <source>
        <dbReference type="Pfam" id="PF00789"/>
    </source>
</evidence>
<evidence type="ECO:0000256" key="2">
    <source>
        <dbReference type="SAM" id="MobiDB-lite"/>
    </source>
</evidence>
<dbReference type="PANTHER" id="PTHR46467">
    <property type="entry name" value="TETHER CONTAINING UBX DOMAIN FOR GLUT4"/>
    <property type="match status" value="1"/>
</dbReference>
<dbReference type="InterPro" id="IPR059238">
    <property type="entry name" value="UBX1_UBXN9"/>
</dbReference>
<dbReference type="Pfam" id="PF11470">
    <property type="entry name" value="TUG-UBL1"/>
    <property type="match status" value="1"/>
</dbReference>
<dbReference type="GO" id="GO:0012506">
    <property type="term" value="C:vesicle membrane"/>
    <property type="evidence" value="ECO:0007669"/>
    <property type="project" value="TreeGrafter"/>
</dbReference>
<dbReference type="InterPro" id="IPR001012">
    <property type="entry name" value="UBX_dom"/>
</dbReference>
<dbReference type="SUPFAM" id="SSF54236">
    <property type="entry name" value="Ubiquitin-like"/>
    <property type="match status" value="2"/>
</dbReference>
<dbReference type="PANTHER" id="PTHR46467:SF1">
    <property type="entry name" value="TETHER CONTAINING UBX DOMAIN FOR GLUT4"/>
    <property type="match status" value="1"/>
</dbReference>
<dbReference type="Proteomes" id="UP000492821">
    <property type="component" value="Unassembled WGS sequence"/>
</dbReference>
<evidence type="ECO:0000313" key="5">
    <source>
        <dbReference type="Proteomes" id="UP000492821"/>
    </source>
</evidence>
<dbReference type="AlphaFoldDB" id="A0A7E4VBG9"/>
<evidence type="ECO:0000313" key="6">
    <source>
        <dbReference type="WBParaSite" id="Pan_g18477.t1"/>
    </source>
</evidence>
<protein>
    <submittedName>
        <fullName evidence="6">UBX domain-containing protein</fullName>
    </submittedName>
</protein>
<dbReference type="Gene3D" id="3.10.20.90">
    <property type="entry name" value="Phosphatidylinositol 3-kinase Catalytic Subunit, Chain A, domain 1"/>
    <property type="match status" value="2"/>
</dbReference>
<dbReference type="CDD" id="cd17075">
    <property type="entry name" value="UBX1_UBXN9"/>
    <property type="match status" value="1"/>
</dbReference>
<proteinExistence type="predicted"/>
<dbReference type="InterPro" id="IPR029071">
    <property type="entry name" value="Ubiquitin-like_domsf"/>
</dbReference>
<feature type="region of interest" description="Disordered" evidence="2">
    <location>
        <begin position="227"/>
        <end position="275"/>
    </location>
</feature>
<name>A0A7E4VBG9_PANRE</name>
<evidence type="ECO:0000259" key="4">
    <source>
        <dbReference type="Pfam" id="PF11470"/>
    </source>
</evidence>
<dbReference type="Pfam" id="PF00789">
    <property type="entry name" value="UBX"/>
    <property type="match status" value="1"/>
</dbReference>
<accession>A0A7E4VBG9</accession>